<dbReference type="GO" id="GO:0005524">
    <property type="term" value="F:ATP binding"/>
    <property type="evidence" value="ECO:0007669"/>
    <property type="project" value="TreeGrafter"/>
</dbReference>
<gene>
    <name evidence="7" type="ORF">SAMN02910315_00497</name>
</gene>
<dbReference type="RefSeq" id="WP_149731136.1">
    <property type="nucleotide sequence ID" value="NZ_FMXB01000003.1"/>
</dbReference>
<dbReference type="PROSITE" id="PS00638">
    <property type="entry name" value="PII_GLNB_CTER"/>
    <property type="match status" value="1"/>
</dbReference>
<accession>A0A1G5VBJ1</accession>
<dbReference type="InterPro" id="IPR017918">
    <property type="entry name" value="N-reg_PII_CS"/>
</dbReference>
<dbReference type="InterPro" id="IPR015867">
    <property type="entry name" value="N-reg_PII/ATP_PRibTrfase_C"/>
</dbReference>
<dbReference type="AlphaFoldDB" id="A0A1G5VBJ1"/>
<organism evidence="7 8">
    <name type="scientific">Methanobrevibacter millerae</name>
    <dbReference type="NCBI Taxonomy" id="230361"/>
    <lineage>
        <taxon>Archaea</taxon>
        <taxon>Methanobacteriati</taxon>
        <taxon>Methanobacteriota</taxon>
        <taxon>Methanomada group</taxon>
        <taxon>Methanobacteria</taxon>
        <taxon>Methanobacteriales</taxon>
        <taxon>Methanobacteriaceae</taxon>
        <taxon>Methanobrevibacter</taxon>
    </lineage>
</organism>
<name>A0A1G5VBJ1_9EURY</name>
<keyword evidence="8" id="KW-1185">Reference proteome</keyword>
<dbReference type="GO" id="GO:0030234">
    <property type="term" value="F:enzyme regulator activity"/>
    <property type="evidence" value="ECO:0007669"/>
    <property type="project" value="InterPro"/>
</dbReference>
<evidence type="ECO:0000256" key="2">
    <source>
        <dbReference type="ARBA" id="ARBA00023015"/>
    </source>
</evidence>
<dbReference type="PRINTS" id="PR00340">
    <property type="entry name" value="PIIGLNB"/>
</dbReference>
<dbReference type="EMBL" id="FMXB01000003">
    <property type="protein sequence ID" value="SDA43048.1"/>
    <property type="molecule type" value="Genomic_DNA"/>
</dbReference>
<keyword evidence="2" id="KW-0805">Transcription regulation</keyword>
<proteinExistence type="inferred from homology"/>
<keyword evidence="3" id="KW-0804">Transcription</keyword>
<protein>
    <submittedName>
        <fullName evidence="7">Nitrogen regulatory protein P-II family</fullName>
    </submittedName>
</protein>
<dbReference type="GO" id="GO:0005829">
    <property type="term" value="C:cytosol"/>
    <property type="evidence" value="ECO:0007669"/>
    <property type="project" value="TreeGrafter"/>
</dbReference>
<dbReference type="Proteomes" id="UP000323439">
    <property type="component" value="Unassembled WGS sequence"/>
</dbReference>
<reference evidence="7 8" key="1">
    <citation type="submission" date="2016-10" db="EMBL/GenBank/DDBJ databases">
        <authorList>
            <person name="Varghese N."/>
            <person name="Submissions S."/>
        </authorList>
    </citation>
    <scope>NUCLEOTIDE SEQUENCE [LARGE SCALE GENOMIC DNA]</scope>
    <source>
        <strain evidence="7 8">DSM 16643</strain>
    </source>
</reference>
<evidence type="ECO:0000256" key="3">
    <source>
        <dbReference type="ARBA" id="ARBA00023163"/>
    </source>
</evidence>
<comment type="similarity">
    <text evidence="6">Belongs to the P(II) protein family.</text>
</comment>
<evidence type="ECO:0000313" key="8">
    <source>
        <dbReference type="Proteomes" id="UP000323439"/>
    </source>
</evidence>
<dbReference type="OrthoDB" id="10960at2157"/>
<keyword evidence="5" id="KW-0597">Phosphoprotein</keyword>
<sequence length="112" mass="12317">MKRIIAVIREEMFENVKTALLAAGCEGMNVSTVNGRGRQTGVKESYRGSSYCIDLIPKTRVELIVNEEDLDDVIDIIIESARTGDVGDGKIFVSDVEEVIRIRTGERGSKAV</sequence>
<evidence type="ECO:0000256" key="5">
    <source>
        <dbReference type="PIRSR" id="PIRSR602187-50"/>
    </source>
</evidence>
<evidence type="ECO:0000256" key="6">
    <source>
        <dbReference type="RuleBase" id="RU003936"/>
    </source>
</evidence>
<dbReference type="InterPro" id="IPR011322">
    <property type="entry name" value="N-reg_PII-like_a/b"/>
</dbReference>
<dbReference type="PANTHER" id="PTHR30115:SF11">
    <property type="entry name" value="NITROGEN REGULATORY PROTEIN P-II HOMOLOG"/>
    <property type="match status" value="1"/>
</dbReference>
<keyword evidence="4" id="KW-0535">Nitrogen fixation</keyword>
<evidence type="ECO:0000313" key="7">
    <source>
        <dbReference type="EMBL" id="SDA43048.1"/>
    </source>
</evidence>
<dbReference type="STRING" id="230361.sm9_0966"/>
<dbReference type="Gene3D" id="3.30.70.120">
    <property type="match status" value="1"/>
</dbReference>
<dbReference type="InterPro" id="IPR002187">
    <property type="entry name" value="N-reg_PII"/>
</dbReference>
<dbReference type="PROSITE" id="PS51343">
    <property type="entry name" value="PII_GLNB_DOM"/>
    <property type="match status" value="1"/>
</dbReference>
<dbReference type="Pfam" id="PF00543">
    <property type="entry name" value="P-II"/>
    <property type="match status" value="1"/>
</dbReference>
<dbReference type="SUPFAM" id="SSF54913">
    <property type="entry name" value="GlnB-like"/>
    <property type="match status" value="1"/>
</dbReference>
<dbReference type="SMART" id="SM00938">
    <property type="entry name" value="P-II"/>
    <property type="match status" value="1"/>
</dbReference>
<comment type="function">
    <text evidence="1">Could be involved in the regulation of nitrogen fixation.</text>
</comment>
<feature type="modified residue" description="O-UMP-tyrosine" evidence="5">
    <location>
        <position position="51"/>
    </location>
</feature>
<dbReference type="GO" id="GO:0006808">
    <property type="term" value="P:regulation of nitrogen utilization"/>
    <property type="evidence" value="ECO:0007669"/>
    <property type="project" value="InterPro"/>
</dbReference>
<evidence type="ECO:0000256" key="1">
    <source>
        <dbReference type="ARBA" id="ARBA00002440"/>
    </source>
</evidence>
<evidence type="ECO:0000256" key="4">
    <source>
        <dbReference type="ARBA" id="ARBA00023231"/>
    </source>
</evidence>
<dbReference type="PANTHER" id="PTHR30115">
    <property type="entry name" value="NITROGEN REGULATORY PROTEIN P-II"/>
    <property type="match status" value="1"/>
</dbReference>